<dbReference type="Pfam" id="PF04738">
    <property type="entry name" value="Lant_dehydr_N"/>
    <property type="match status" value="1"/>
</dbReference>
<dbReference type="Proteomes" id="UP001056837">
    <property type="component" value="Chromosome"/>
</dbReference>
<dbReference type="EMBL" id="CP050861">
    <property type="protein sequence ID" value="UTD15655.1"/>
    <property type="molecule type" value="Genomic_DNA"/>
</dbReference>
<evidence type="ECO:0000313" key="2">
    <source>
        <dbReference type="EMBL" id="UTD15655.1"/>
    </source>
</evidence>
<feature type="domain" description="Lantibiotic dehydratase N-terminal" evidence="1">
    <location>
        <begin position="47"/>
        <end position="692"/>
    </location>
</feature>
<evidence type="ECO:0000259" key="1">
    <source>
        <dbReference type="Pfam" id="PF04738"/>
    </source>
</evidence>
<proteinExistence type="predicted"/>
<sequence>MAQKKKIPYQIFDSYCLRTPLFSLSDYKSLIEREGVLETDVRNLLQNKIFREALFLASPELVVQIQKWENQEILDKKKKENLELTILKYYTRITTRCTPFGLFASCSQGSFSDETSIQLAAIEDYKRITRFDTTFLAELSLELIKKDEIRKQLLFFPNSSLYKVGEHYRYVEYVIQNKKRTYSIEGIKFFTYLKDVLEAAKEGNTIAALAKVLVSDDIELIEAKGFIEELIEHQILVSELEVTVTGSDYFSNLIKKVSEISENEELKSKLMELSNHLNKIDDSFGNSASRYKKIEELSKQVTPKKGVKYLFQTDTFSKTTQNKLNRKHKSNLYKALRIFNKMTLRSTSGRLEDFKRAYTKRYESEWLPLSLVLDVETGIGYGKKEENNTPFLDKIVNTPKKKRYKHIVWRDVDSILQEKLFEVLTEGKTTIKLTEQDFESIEERWDDLPDTFSSIIEVFKSSGEEKLFIKGTGGSSAINLLGRFGHGSEGLSQHINNIAETEKNIEKDKVIAEIVHLPEARTGNILQRPNFRDYEIPYLGKSNVAKEREIPLSDILVTVKNDEIKLFSKKLNKEVIPRLGNAHNYSNSTLPIYHFLCELQTQNKRASIGFSWNATFLNLPFLPRVVYKDIIFSKTRWNLETDKLGEILKSKDFFKQMVNWKKELQLPNYVELVEGDNRLLIYLENKTAVQMLYNAVKRKKNFVLEEFLFVDDELVKREGTSFCNQFVVSFYNNKTN</sequence>
<evidence type="ECO:0000313" key="3">
    <source>
        <dbReference type="Proteomes" id="UP001056837"/>
    </source>
</evidence>
<dbReference type="InterPro" id="IPR006827">
    <property type="entry name" value="Lant_deHydtase_N"/>
</dbReference>
<protein>
    <recommendedName>
        <fullName evidence="1">Lantibiotic dehydratase N-terminal domain-containing protein</fullName>
    </recommendedName>
</protein>
<name>A0AAE9MQB3_9FLAO</name>
<organism evidence="2 3">
    <name type="scientific">Tenacibaculum mesophilum</name>
    <dbReference type="NCBI Taxonomy" id="104268"/>
    <lineage>
        <taxon>Bacteria</taxon>
        <taxon>Pseudomonadati</taxon>
        <taxon>Bacteroidota</taxon>
        <taxon>Flavobacteriia</taxon>
        <taxon>Flavobacteriales</taxon>
        <taxon>Flavobacteriaceae</taxon>
        <taxon>Tenacibaculum</taxon>
    </lineage>
</organism>
<accession>A0AAE9MQB3</accession>
<dbReference type="RefSeq" id="WP_253679206.1">
    <property type="nucleotide sequence ID" value="NZ_CP050861.1"/>
</dbReference>
<gene>
    <name evidence="2" type="ORF">HER15_09315</name>
</gene>
<reference evidence="2" key="1">
    <citation type="submission" date="2020-04" db="EMBL/GenBank/DDBJ databases">
        <title>Tenacibaculum mesophilum bac2.</title>
        <authorList>
            <person name="Li M."/>
        </authorList>
    </citation>
    <scope>NUCLEOTIDE SEQUENCE</scope>
    <source>
        <strain evidence="2">Bac2</strain>
    </source>
</reference>
<dbReference type="AlphaFoldDB" id="A0AAE9MQB3"/>